<comment type="caution">
    <text evidence="2">Lacks conserved residue(s) required for the propagation of feature annotation.</text>
</comment>
<keyword evidence="5" id="KW-1185">Reference proteome</keyword>
<accession>A0A1Y3BCP7</accession>
<dbReference type="Gene3D" id="2.60.120.290">
    <property type="entry name" value="Spermadhesin, CUB domain"/>
    <property type="match status" value="2"/>
</dbReference>
<organism evidence="4 5">
    <name type="scientific">Euroglyphus maynei</name>
    <name type="common">Mayne's house dust mite</name>
    <dbReference type="NCBI Taxonomy" id="6958"/>
    <lineage>
        <taxon>Eukaryota</taxon>
        <taxon>Metazoa</taxon>
        <taxon>Ecdysozoa</taxon>
        <taxon>Arthropoda</taxon>
        <taxon>Chelicerata</taxon>
        <taxon>Arachnida</taxon>
        <taxon>Acari</taxon>
        <taxon>Acariformes</taxon>
        <taxon>Sarcoptiformes</taxon>
        <taxon>Astigmata</taxon>
        <taxon>Psoroptidia</taxon>
        <taxon>Analgoidea</taxon>
        <taxon>Pyroglyphidae</taxon>
        <taxon>Pyroglyphinae</taxon>
        <taxon>Euroglyphus</taxon>
    </lineage>
</organism>
<gene>
    <name evidence="4" type="ORF">BLA29_008019</name>
</gene>
<dbReference type="SUPFAM" id="SSF49854">
    <property type="entry name" value="Spermadhesin, CUB domain"/>
    <property type="match status" value="2"/>
</dbReference>
<dbReference type="CDD" id="cd00041">
    <property type="entry name" value="CUB"/>
    <property type="match status" value="2"/>
</dbReference>
<sequence length="279" mass="31692">EHIRGTECDQKIFSRKESNGTIYAPNYPFLYHSNIMCKYFLYGLQDAQNLERINFHFEMLQIPTKDVNECTDAYVRLYTQLQAMDEFDYVFCGETIPPPVVSDGPLLLVVFNSGSTQGQGFKAHYWFETDYKIMGTQASPGQCHFSYLSSGSKSGDFNSPRHPSNYPSNTYCIFEFFGEPDEQVKIVFNQFKFSDAEVASLSVPGYNEICTHDWLEIYGVDSGTGREQFYGRYCGFTAPGPILTETGVSQIKVIMNTDENEVSSGFSATYKFDRASDRL</sequence>
<dbReference type="InterPro" id="IPR035914">
    <property type="entry name" value="Sperma_CUB_dom_sf"/>
</dbReference>
<comment type="caution">
    <text evidence="4">The sequence shown here is derived from an EMBL/GenBank/DDBJ whole genome shotgun (WGS) entry which is preliminary data.</text>
</comment>
<name>A0A1Y3BCP7_EURMA</name>
<reference evidence="4 5" key="1">
    <citation type="submission" date="2017-03" db="EMBL/GenBank/DDBJ databases">
        <title>Genome Survey of Euroglyphus maynei.</title>
        <authorList>
            <person name="Arlian L.G."/>
            <person name="Morgan M.S."/>
            <person name="Rider S.D."/>
        </authorList>
    </citation>
    <scope>NUCLEOTIDE SEQUENCE [LARGE SCALE GENOMIC DNA]</scope>
    <source>
        <strain evidence="4">Arlian Lab</strain>
        <tissue evidence="4">Whole body</tissue>
    </source>
</reference>
<feature type="domain" description="CUB" evidence="3">
    <location>
        <begin position="143"/>
        <end position="273"/>
    </location>
</feature>
<dbReference type="PANTHER" id="PTHR47537:SF6">
    <property type="entry name" value="CUB DOMAIN-CONTAINING PROTEIN"/>
    <property type="match status" value="1"/>
</dbReference>
<dbReference type="InterPro" id="IPR000859">
    <property type="entry name" value="CUB_dom"/>
</dbReference>
<dbReference type="PROSITE" id="PS01180">
    <property type="entry name" value="CUB"/>
    <property type="match status" value="2"/>
</dbReference>
<keyword evidence="1" id="KW-1015">Disulfide bond</keyword>
<dbReference type="OrthoDB" id="6022136at2759"/>
<protein>
    <submittedName>
        <fullName evidence="4">Cubilin-like protein</fullName>
    </submittedName>
</protein>
<feature type="non-terminal residue" evidence="4">
    <location>
        <position position="1"/>
    </location>
</feature>
<evidence type="ECO:0000313" key="5">
    <source>
        <dbReference type="Proteomes" id="UP000194236"/>
    </source>
</evidence>
<feature type="non-terminal residue" evidence="4">
    <location>
        <position position="279"/>
    </location>
</feature>
<dbReference type="Proteomes" id="UP000194236">
    <property type="component" value="Unassembled WGS sequence"/>
</dbReference>
<dbReference type="InterPro" id="IPR053207">
    <property type="entry name" value="Non-NMDA_GluR_Accessory"/>
</dbReference>
<feature type="domain" description="CUB" evidence="3">
    <location>
        <begin position="8"/>
        <end position="128"/>
    </location>
</feature>
<dbReference type="AlphaFoldDB" id="A0A1Y3BCP7"/>
<dbReference type="SMART" id="SM00042">
    <property type="entry name" value="CUB"/>
    <property type="match status" value="2"/>
</dbReference>
<evidence type="ECO:0000256" key="2">
    <source>
        <dbReference type="PROSITE-ProRule" id="PRU00059"/>
    </source>
</evidence>
<evidence type="ECO:0000259" key="3">
    <source>
        <dbReference type="PROSITE" id="PS01180"/>
    </source>
</evidence>
<evidence type="ECO:0000256" key="1">
    <source>
        <dbReference type="ARBA" id="ARBA00023157"/>
    </source>
</evidence>
<dbReference type="PANTHER" id="PTHR47537">
    <property type="entry name" value="CUBILIN"/>
    <property type="match status" value="1"/>
</dbReference>
<proteinExistence type="predicted"/>
<dbReference type="EMBL" id="MUJZ01026865">
    <property type="protein sequence ID" value="OTF78659.1"/>
    <property type="molecule type" value="Genomic_DNA"/>
</dbReference>
<dbReference type="Pfam" id="PF00431">
    <property type="entry name" value="CUB"/>
    <property type="match status" value="2"/>
</dbReference>
<evidence type="ECO:0000313" key="4">
    <source>
        <dbReference type="EMBL" id="OTF78659.1"/>
    </source>
</evidence>
<dbReference type="GO" id="GO:0005886">
    <property type="term" value="C:plasma membrane"/>
    <property type="evidence" value="ECO:0007669"/>
    <property type="project" value="TreeGrafter"/>
</dbReference>